<dbReference type="GO" id="GO:0016301">
    <property type="term" value="F:kinase activity"/>
    <property type="evidence" value="ECO:0007669"/>
    <property type="project" value="UniProtKB-KW"/>
</dbReference>
<keyword evidence="5" id="KW-0067">ATP-binding</keyword>
<name>A0ABS8HL91_9FIRM</name>
<dbReference type="InterPro" id="IPR031475">
    <property type="entry name" value="NBD_C"/>
</dbReference>
<dbReference type="Gene3D" id="3.40.50.10840">
    <property type="entry name" value="Putative sugar-binding, N-terminal domain"/>
    <property type="match status" value="1"/>
</dbReference>
<evidence type="ECO:0000256" key="5">
    <source>
        <dbReference type="ARBA" id="ARBA00022840"/>
    </source>
</evidence>
<organism evidence="9 10">
    <name type="scientific">Pelosinus baikalensis</name>
    <dbReference type="NCBI Taxonomy" id="2892015"/>
    <lineage>
        <taxon>Bacteria</taxon>
        <taxon>Bacillati</taxon>
        <taxon>Bacillota</taxon>
        <taxon>Negativicutes</taxon>
        <taxon>Selenomonadales</taxon>
        <taxon>Sporomusaceae</taxon>
        <taxon>Pelosinus</taxon>
    </lineage>
</organism>
<gene>
    <name evidence="9" type="ORF">LMF89_00990</name>
</gene>
<proteinExistence type="inferred from homology"/>
<reference evidence="9" key="1">
    <citation type="submission" date="2021-11" db="EMBL/GenBank/DDBJ databases">
        <title>Description of a new species Pelosinus isolated from the bottom sediments of Lake Baikal.</title>
        <authorList>
            <person name="Zakharyuk A."/>
        </authorList>
    </citation>
    <scope>NUCLEOTIDE SEQUENCE</scope>
    <source>
        <strain evidence="9">Bkl1</strain>
    </source>
</reference>
<feature type="domain" description="Four-carbon acid sugar kinase nucleotide binding" evidence="8">
    <location>
        <begin position="311"/>
        <end position="478"/>
    </location>
</feature>
<comment type="caution">
    <text evidence="9">The sequence shown here is derived from an EMBL/GenBank/DDBJ whole genome shotgun (WGS) entry which is preliminary data.</text>
</comment>
<dbReference type="InterPro" id="IPR042213">
    <property type="entry name" value="NBD_C_sf"/>
</dbReference>
<accession>A0ABS8HL91</accession>
<keyword evidence="3" id="KW-0547">Nucleotide-binding</keyword>
<dbReference type="Pfam" id="PF17042">
    <property type="entry name" value="NBD_C"/>
    <property type="match status" value="1"/>
</dbReference>
<evidence type="ECO:0000256" key="2">
    <source>
        <dbReference type="ARBA" id="ARBA00022679"/>
    </source>
</evidence>
<evidence type="ECO:0000256" key="4">
    <source>
        <dbReference type="ARBA" id="ARBA00022777"/>
    </source>
</evidence>
<feature type="domain" description="Four-carbon acid sugar kinase N-terminal" evidence="7">
    <location>
        <begin position="65"/>
        <end position="289"/>
    </location>
</feature>
<dbReference type="Gene3D" id="3.40.980.20">
    <property type="entry name" value="Four-carbon acid sugar kinase, nucleotide binding domain"/>
    <property type="match status" value="1"/>
</dbReference>
<dbReference type="EMBL" id="JAJHJB010000001">
    <property type="protein sequence ID" value="MCC5463935.1"/>
    <property type="molecule type" value="Genomic_DNA"/>
</dbReference>
<comment type="similarity">
    <text evidence="1">Belongs to the four-carbon acid sugar kinase family.</text>
</comment>
<dbReference type="InterPro" id="IPR010737">
    <property type="entry name" value="4-carb_acid_sugar_kinase_N"/>
</dbReference>
<evidence type="ECO:0000259" key="8">
    <source>
        <dbReference type="Pfam" id="PF17042"/>
    </source>
</evidence>
<dbReference type="Proteomes" id="UP001165492">
    <property type="component" value="Unassembled WGS sequence"/>
</dbReference>
<protein>
    <submittedName>
        <fullName evidence="9">Four-carbon acid sugar kinase family protein</fullName>
    </submittedName>
</protein>
<keyword evidence="10" id="KW-1185">Reference proteome</keyword>
<evidence type="ECO:0000256" key="1">
    <source>
        <dbReference type="ARBA" id="ARBA00005715"/>
    </source>
</evidence>
<evidence type="ECO:0000313" key="10">
    <source>
        <dbReference type="Proteomes" id="UP001165492"/>
    </source>
</evidence>
<evidence type="ECO:0000259" key="7">
    <source>
        <dbReference type="Pfam" id="PF07005"/>
    </source>
</evidence>
<evidence type="ECO:0000256" key="3">
    <source>
        <dbReference type="ARBA" id="ARBA00022741"/>
    </source>
</evidence>
<evidence type="ECO:0000313" key="9">
    <source>
        <dbReference type="EMBL" id="MCC5463935.1"/>
    </source>
</evidence>
<keyword evidence="4 9" id="KW-0418">Kinase</keyword>
<sequence>MAKIKCQSSKKIMRAYCTKNVAEMQRIFYVAEINPVLSRKIMLARSLQYIAARCNREKVIEMIKLAVIADDITGANDTAVQFSKRNISSCVRIDFDQKKILKETADVIVIDTDSRDIVPAAAYDRVKSVCEVLQDSGVKNIYKKVDSTLRGNLGAEIEATATVFQPEIVVIAPAFPSNKRVTVGGYHLLDQIPIELTEIAHAPKSPVDESRIVELLHKQTDSKIGLISLHVVMKGLEAVKQAIKQCLECGEKWIVFDAVLDEHLERIVKATQGFHKVLWVGSAGLAEQLPDFYQWSAEQKNIGIAAKGPVLVIAGSVSKVTQAQISTALNLPNIELVKMNVANLIQDKELEIRQCTIQAKKQLEQGKDIVIASAVDDCDVLAAVAAGKICGLSSTEVSEQTAVALGDIAIQLTDYQLAGMVLTGGDTAIHVCRSLGAEAIEILEEVAVGIPLGRLVGGCCNGLQVVTKAGAFGQEDAFVLSIQAMRKVDEKLNCI</sequence>
<keyword evidence="6" id="KW-0119">Carbohydrate metabolism</keyword>
<dbReference type="InterPro" id="IPR037051">
    <property type="entry name" value="4-carb_acid_sugar_kinase_N_sf"/>
</dbReference>
<keyword evidence="2" id="KW-0808">Transferase</keyword>
<dbReference type="SUPFAM" id="SSF142764">
    <property type="entry name" value="YgbK-like"/>
    <property type="match status" value="1"/>
</dbReference>
<evidence type="ECO:0000256" key="6">
    <source>
        <dbReference type="ARBA" id="ARBA00023277"/>
    </source>
</evidence>
<dbReference type="Pfam" id="PF07005">
    <property type="entry name" value="SBD_N"/>
    <property type="match status" value="1"/>
</dbReference>